<dbReference type="STRING" id="1121457.SAMN02745161_2132"/>
<evidence type="ECO:0000259" key="4">
    <source>
        <dbReference type="PROSITE" id="PS50987"/>
    </source>
</evidence>
<dbReference type="InterPro" id="IPR011991">
    <property type="entry name" value="ArsR-like_HTH"/>
</dbReference>
<gene>
    <name evidence="5" type="ORF">SAMN02745161_2132</name>
</gene>
<evidence type="ECO:0000313" key="5">
    <source>
        <dbReference type="EMBL" id="SIO17474.1"/>
    </source>
</evidence>
<dbReference type="CDD" id="cd00090">
    <property type="entry name" value="HTH_ARSR"/>
    <property type="match status" value="1"/>
</dbReference>
<evidence type="ECO:0000256" key="3">
    <source>
        <dbReference type="ARBA" id="ARBA00023163"/>
    </source>
</evidence>
<keyword evidence="1" id="KW-0805">Transcription regulation</keyword>
<dbReference type="Gene3D" id="1.10.10.10">
    <property type="entry name" value="Winged helix-like DNA-binding domain superfamily/Winged helix DNA-binding domain"/>
    <property type="match status" value="1"/>
</dbReference>
<keyword evidence="6" id="KW-1185">Reference proteome</keyword>
<dbReference type="InterPro" id="IPR018334">
    <property type="entry name" value="ArsR_HTH"/>
</dbReference>
<dbReference type="OrthoDB" id="9810923at2"/>
<dbReference type="InterPro" id="IPR001845">
    <property type="entry name" value="HTH_ArsR_DNA-bd_dom"/>
</dbReference>
<dbReference type="InterPro" id="IPR036390">
    <property type="entry name" value="WH_DNA-bd_sf"/>
</dbReference>
<dbReference type="NCBIfam" id="NF033788">
    <property type="entry name" value="HTH_metalloreg"/>
    <property type="match status" value="1"/>
</dbReference>
<dbReference type="PRINTS" id="PR00778">
    <property type="entry name" value="HTHARSR"/>
</dbReference>
<dbReference type="GO" id="GO:0003700">
    <property type="term" value="F:DNA-binding transcription factor activity"/>
    <property type="evidence" value="ECO:0007669"/>
    <property type="project" value="InterPro"/>
</dbReference>
<dbReference type="EMBL" id="FSRG01000005">
    <property type="protein sequence ID" value="SIO17474.1"/>
    <property type="molecule type" value="Genomic_DNA"/>
</dbReference>
<dbReference type="Proteomes" id="UP000184694">
    <property type="component" value="Unassembled WGS sequence"/>
</dbReference>
<organism evidence="5 6">
    <name type="scientific">Halodesulfovibrio marinisediminis DSM 17456</name>
    <dbReference type="NCBI Taxonomy" id="1121457"/>
    <lineage>
        <taxon>Bacteria</taxon>
        <taxon>Pseudomonadati</taxon>
        <taxon>Thermodesulfobacteriota</taxon>
        <taxon>Desulfovibrionia</taxon>
        <taxon>Desulfovibrionales</taxon>
        <taxon>Desulfovibrionaceae</taxon>
        <taxon>Halodesulfovibrio</taxon>
    </lineage>
</organism>
<protein>
    <submittedName>
        <fullName evidence="5">Transcriptional regulator, ArsR family</fullName>
    </submittedName>
</protein>
<evidence type="ECO:0000256" key="2">
    <source>
        <dbReference type="ARBA" id="ARBA00023125"/>
    </source>
</evidence>
<dbReference type="AlphaFoldDB" id="A0A1N6HCC5"/>
<name>A0A1N6HCC5_9BACT</name>
<dbReference type="PROSITE" id="PS00846">
    <property type="entry name" value="HTH_ARSR_1"/>
    <property type="match status" value="1"/>
</dbReference>
<dbReference type="PROSITE" id="PS50987">
    <property type="entry name" value="HTH_ARSR_2"/>
    <property type="match status" value="1"/>
</dbReference>
<dbReference type="Pfam" id="PF01022">
    <property type="entry name" value="HTH_5"/>
    <property type="match status" value="1"/>
</dbReference>
<proteinExistence type="predicted"/>
<dbReference type="RefSeq" id="WP_074216900.1">
    <property type="nucleotide sequence ID" value="NZ_FSRG01000005.1"/>
</dbReference>
<keyword evidence="2" id="KW-0238">DNA-binding</keyword>
<keyword evidence="3" id="KW-0804">Transcription</keyword>
<reference evidence="6" key="1">
    <citation type="submission" date="2016-11" db="EMBL/GenBank/DDBJ databases">
        <authorList>
            <person name="Varghese N."/>
            <person name="Submissions S."/>
        </authorList>
    </citation>
    <scope>NUCLEOTIDE SEQUENCE [LARGE SCALE GENOMIC DNA]</scope>
    <source>
        <strain evidence="6">DSM 17456</strain>
    </source>
</reference>
<dbReference type="SUPFAM" id="SSF46785">
    <property type="entry name" value="Winged helix' DNA-binding domain"/>
    <property type="match status" value="1"/>
</dbReference>
<dbReference type="PANTHER" id="PTHR43132">
    <property type="entry name" value="ARSENICAL RESISTANCE OPERON REPRESSOR ARSR-RELATED"/>
    <property type="match status" value="1"/>
</dbReference>
<dbReference type="PANTHER" id="PTHR43132:SF6">
    <property type="entry name" value="HTH-TYPE TRANSCRIPTIONAL REPRESSOR CZRA"/>
    <property type="match status" value="1"/>
</dbReference>
<accession>A0A1N6HCC5</accession>
<evidence type="ECO:0000256" key="1">
    <source>
        <dbReference type="ARBA" id="ARBA00023015"/>
    </source>
</evidence>
<dbReference type="GO" id="GO:0003677">
    <property type="term" value="F:DNA binding"/>
    <property type="evidence" value="ECO:0007669"/>
    <property type="project" value="UniProtKB-KW"/>
</dbReference>
<dbReference type="InterPro" id="IPR051011">
    <property type="entry name" value="Metal_resp_trans_reg"/>
</dbReference>
<sequence length="119" mass="13163">MAEITPVCQITCVHDEAVAEVRKAMLSAEHMSSLSELFKILGDGTRVRILNALSHHELCVCDLVTIIGMSQPAVSHQLRLLRAAKLVRYRKVGKNVYYSLADDHVTVLLSTALEHILEG</sequence>
<feature type="domain" description="HTH arsR-type" evidence="4">
    <location>
        <begin position="26"/>
        <end position="119"/>
    </location>
</feature>
<evidence type="ECO:0000313" key="6">
    <source>
        <dbReference type="Proteomes" id="UP000184694"/>
    </source>
</evidence>
<dbReference type="InterPro" id="IPR036388">
    <property type="entry name" value="WH-like_DNA-bd_sf"/>
</dbReference>
<dbReference type="SMART" id="SM00418">
    <property type="entry name" value="HTH_ARSR"/>
    <property type="match status" value="1"/>
</dbReference>